<dbReference type="CDD" id="cd00165">
    <property type="entry name" value="S4"/>
    <property type="match status" value="1"/>
</dbReference>
<feature type="compositionally biased region" description="Basic and acidic residues" evidence="4">
    <location>
        <begin position="11"/>
        <end position="33"/>
    </location>
</feature>
<dbReference type="InterPro" id="IPR006145">
    <property type="entry name" value="PsdUridine_synth_RsuA/RluA"/>
</dbReference>
<evidence type="ECO:0000256" key="2">
    <source>
        <dbReference type="ARBA" id="ARBA00023235"/>
    </source>
</evidence>
<dbReference type="OrthoDB" id="9807213at2"/>
<dbReference type="PROSITE" id="PS50889">
    <property type="entry name" value="S4"/>
    <property type="match status" value="1"/>
</dbReference>
<keyword evidence="2" id="KW-0413">Isomerase</keyword>
<dbReference type="Pfam" id="PF01479">
    <property type="entry name" value="S4"/>
    <property type="match status" value="1"/>
</dbReference>
<reference evidence="6 7" key="1">
    <citation type="submission" date="2016-10" db="EMBL/GenBank/DDBJ databases">
        <authorList>
            <person name="de Groot N.N."/>
        </authorList>
    </citation>
    <scope>NUCLEOTIDE SEQUENCE [LARGE SCALE GENOMIC DNA]</scope>
    <source>
        <strain evidence="6 7">DSM 19803</strain>
    </source>
</reference>
<keyword evidence="3" id="KW-0694">RNA-binding</keyword>
<dbReference type="AlphaFoldDB" id="A0A1G7UTN3"/>
<dbReference type="Proteomes" id="UP000199296">
    <property type="component" value="Unassembled WGS sequence"/>
</dbReference>
<protein>
    <submittedName>
        <fullName evidence="6">23S rRNA pseudouridine2605 synthase</fullName>
    </submittedName>
</protein>
<evidence type="ECO:0000256" key="4">
    <source>
        <dbReference type="SAM" id="MobiDB-lite"/>
    </source>
</evidence>
<comment type="similarity">
    <text evidence="1">Belongs to the pseudouridine synthase RsuA family.</text>
</comment>
<dbReference type="Pfam" id="PF00849">
    <property type="entry name" value="PseudoU_synth_2"/>
    <property type="match status" value="1"/>
</dbReference>
<dbReference type="STRING" id="470826.SAMN04488027_102281"/>
<gene>
    <name evidence="6" type="ORF">SAMN04488027_102281</name>
</gene>
<dbReference type="SMART" id="SM00363">
    <property type="entry name" value="S4"/>
    <property type="match status" value="1"/>
</dbReference>
<dbReference type="FunFam" id="3.10.290.10:FF:000003">
    <property type="entry name" value="Pseudouridine synthase"/>
    <property type="match status" value="1"/>
</dbReference>
<proteinExistence type="inferred from homology"/>
<dbReference type="Gene3D" id="3.10.290.10">
    <property type="entry name" value="RNA-binding S4 domain"/>
    <property type="match status" value="1"/>
</dbReference>
<evidence type="ECO:0000256" key="3">
    <source>
        <dbReference type="PROSITE-ProRule" id="PRU00182"/>
    </source>
</evidence>
<evidence type="ECO:0000313" key="7">
    <source>
        <dbReference type="Proteomes" id="UP000199296"/>
    </source>
</evidence>
<evidence type="ECO:0000259" key="5">
    <source>
        <dbReference type="SMART" id="SM00363"/>
    </source>
</evidence>
<dbReference type="Gene3D" id="3.30.70.580">
    <property type="entry name" value="Pseudouridine synthase I, catalytic domain, N-terminal subdomain"/>
    <property type="match status" value="1"/>
</dbReference>
<dbReference type="PANTHER" id="PTHR47683">
    <property type="entry name" value="PSEUDOURIDINE SYNTHASE FAMILY PROTEIN-RELATED"/>
    <property type="match status" value="1"/>
</dbReference>
<sequence>MKEPKKHKDSSKKDSKNKFSKKEVAQSKVDKQIKNPNAGMRLNKYISNSGVCSRRDADIYIKSGNVTVNGQVITEMGHQVKLDDEVKFDGRLINPEPKSYVLLNKPKGFYVTGSYEKGKLTALDLVQNASKAKLAPVGKLDTSAMGLILYTNDGTLAKKLSGHKNGVRQIYQVELTKPVKEQDLEVIKDGPFIEGSKVKIEEASYVDNRPKNIIGLELRSQRAHIVQRIFKKLGYEIEKLDRVVYANLDKKNVPRGHYRILTKQEVINLGMV</sequence>
<dbReference type="SUPFAM" id="SSF55174">
    <property type="entry name" value="Alpha-L RNA-binding motif"/>
    <property type="match status" value="1"/>
</dbReference>
<dbReference type="Gene3D" id="3.30.70.1560">
    <property type="entry name" value="Alpha-L RNA-binding motif"/>
    <property type="match status" value="1"/>
</dbReference>
<organism evidence="6 7">
    <name type="scientific">Psychroflexus sediminis</name>
    <dbReference type="NCBI Taxonomy" id="470826"/>
    <lineage>
        <taxon>Bacteria</taxon>
        <taxon>Pseudomonadati</taxon>
        <taxon>Bacteroidota</taxon>
        <taxon>Flavobacteriia</taxon>
        <taxon>Flavobacteriales</taxon>
        <taxon>Flavobacteriaceae</taxon>
        <taxon>Psychroflexus</taxon>
    </lineage>
</organism>
<dbReference type="PANTHER" id="PTHR47683:SF2">
    <property type="entry name" value="RNA-BINDING S4 DOMAIN-CONTAINING PROTEIN"/>
    <property type="match status" value="1"/>
</dbReference>
<keyword evidence="7" id="KW-1185">Reference proteome</keyword>
<dbReference type="SUPFAM" id="SSF55120">
    <property type="entry name" value="Pseudouridine synthase"/>
    <property type="match status" value="1"/>
</dbReference>
<dbReference type="InterPro" id="IPR042092">
    <property type="entry name" value="PsdUridine_s_RsuA/RluB/E/F_cat"/>
</dbReference>
<dbReference type="InterPro" id="IPR020103">
    <property type="entry name" value="PsdUridine_synth_cat_dom_sf"/>
</dbReference>
<evidence type="ECO:0000313" key="6">
    <source>
        <dbReference type="EMBL" id="SDG50854.1"/>
    </source>
</evidence>
<dbReference type="InterPro" id="IPR050343">
    <property type="entry name" value="RsuA_PseudoU_synthase"/>
</dbReference>
<dbReference type="GO" id="GO:0003723">
    <property type="term" value="F:RNA binding"/>
    <property type="evidence" value="ECO:0007669"/>
    <property type="project" value="UniProtKB-KW"/>
</dbReference>
<dbReference type="GO" id="GO:0120159">
    <property type="term" value="F:rRNA pseudouridine synthase activity"/>
    <property type="evidence" value="ECO:0007669"/>
    <property type="project" value="UniProtKB-ARBA"/>
</dbReference>
<dbReference type="InterPro" id="IPR020094">
    <property type="entry name" value="TruA/RsuA/RluB/E/F_N"/>
</dbReference>
<feature type="compositionally biased region" description="Basic residues" evidence="4">
    <location>
        <begin position="1"/>
        <end position="10"/>
    </location>
</feature>
<evidence type="ECO:0000256" key="1">
    <source>
        <dbReference type="ARBA" id="ARBA00008348"/>
    </source>
</evidence>
<name>A0A1G7UTN3_9FLAO</name>
<feature type="domain" description="RNA-binding S4" evidence="5">
    <location>
        <begin position="40"/>
        <end position="97"/>
    </location>
</feature>
<dbReference type="InterPro" id="IPR002942">
    <property type="entry name" value="S4_RNA-bd"/>
</dbReference>
<dbReference type="EMBL" id="FNCW01000002">
    <property type="protein sequence ID" value="SDG50854.1"/>
    <property type="molecule type" value="Genomic_DNA"/>
</dbReference>
<dbReference type="RefSeq" id="WP_093365411.1">
    <property type="nucleotide sequence ID" value="NZ_FNCW01000002.1"/>
</dbReference>
<dbReference type="InterPro" id="IPR036986">
    <property type="entry name" value="S4_RNA-bd_sf"/>
</dbReference>
<feature type="region of interest" description="Disordered" evidence="4">
    <location>
        <begin position="1"/>
        <end position="36"/>
    </location>
</feature>
<dbReference type="GO" id="GO:0000455">
    <property type="term" value="P:enzyme-directed rRNA pseudouridine synthesis"/>
    <property type="evidence" value="ECO:0007669"/>
    <property type="project" value="UniProtKB-ARBA"/>
</dbReference>
<accession>A0A1G7UTN3</accession>